<dbReference type="AlphaFoldDB" id="A0AAV9M793"/>
<comment type="caution">
    <text evidence="1">The sequence shown here is derived from an EMBL/GenBank/DDBJ whole genome shotgun (WGS) entry which is preliminary data.</text>
</comment>
<dbReference type="EMBL" id="JAWPEI010000002">
    <property type="protein sequence ID" value="KAK4733719.1"/>
    <property type="molecule type" value="Genomic_DNA"/>
</dbReference>
<organism evidence="1 2">
    <name type="scientific">Solanum pinnatisectum</name>
    <name type="common">tansyleaf nightshade</name>
    <dbReference type="NCBI Taxonomy" id="50273"/>
    <lineage>
        <taxon>Eukaryota</taxon>
        <taxon>Viridiplantae</taxon>
        <taxon>Streptophyta</taxon>
        <taxon>Embryophyta</taxon>
        <taxon>Tracheophyta</taxon>
        <taxon>Spermatophyta</taxon>
        <taxon>Magnoliopsida</taxon>
        <taxon>eudicotyledons</taxon>
        <taxon>Gunneridae</taxon>
        <taxon>Pentapetalae</taxon>
        <taxon>asterids</taxon>
        <taxon>lamiids</taxon>
        <taxon>Solanales</taxon>
        <taxon>Solanaceae</taxon>
        <taxon>Solanoideae</taxon>
        <taxon>Solaneae</taxon>
        <taxon>Solanum</taxon>
    </lineage>
</organism>
<dbReference type="PANTHER" id="PTHR32108:SF9">
    <property type="entry name" value="REVERSE TRANSCRIPTASE RNASE H-LIKE DOMAIN-CONTAINING PROTEIN"/>
    <property type="match status" value="1"/>
</dbReference>
<dbReference type="PANTHER" id="PTHR32108">
    <property type="entry name" value="DNA-DIRECTED RNA POLYMERASE SUBUNIT ALPHA"/>
    <property type="match status" value="1"/>
</dbReference>
<dbReference type="Proteomes" id="UP001311915">
    <property type="component" value="Unassembled WGS sequence"/>
</dbReference>
<evidence type="ECO:0000313" key="1">
    <source>
        <dbReference type="EMBL" id="KAK4733719.1"/>
    </source>
</evidence>
<evidence type="ECO:0008006" key="3">
    <source>
        <dbReference type="Google" id="ProtNLM"/>
    </source>
</evidence>
<sequence>MTHKDIIELENDEVQNKMTSQESVSLEEVRMLRQQMVEIYESWMNGQAPPSSIHDYLNTNMPSPIQVSTNDLISPPGFGPYSNTSNVAGASTVCLLSTPMMSNLLFMPIAPTNTVPQLILEPKSNNDPPPKYSFPVEAEKTIKNEEHEKVSKKTKSLEQSVRHMQGLGSHKSVSSNDLCMFPTFTYPSTTKNFCEYAIRWREQVARVKPPMKESMIDVFLQAQELDYFHYLLSVVVKIFAEVIKIGEMVENGIKSGKIISQAALKATT</sequence>
<keyword evidence="2" id="KW-1185">Reference proteome</keyword>
<name>A0AAV9M793_9SOLN</name>
<protein>
    <recommendedName>
        <fullName evidence="3">Transcription factor</fullName>
    </recommendedName>
</protein>
<gene>
    <name evidence="1" type="ORF">R3W88_007980</name>
</gene>
<accession>A0AAV9M793</accession>
<reference evidence="1 2" key="1">
    <citation type="submission" date="2023-10" db="EMBL/GenBank/DDBJ databases">
        <title>Genome-Wide Identification Analysis in wild type Solanum Pinnatisectum Reveals Some Genes Defensing Phytophthora Infestans.</title>
        <authorList>
            <person name="Sun C."/>
        </authorList>
    </citation>
    <scope>NUCLEOTIDE SEQUENCE [LARGE SCALE GENOMIC DNA]</scope>
    <source>
        <strain evidence="1">LQN</strain>
        <tissue evidence="1">Leaf</tissue>
    </source>
</reference>
<evidence type="ECO:0000313" key="2">
    <source>
        <dbReference type="Proteomes" id="UP001311915"/>
    </source>
</evidence>
<proteinExistence type="predicted"/>